<dbReference type="GO" id="GO:0046839">
    <property type="term" value="P:phospholipid dephosphorylation"/>
    <property type="evidence" value="ECO:0007669"/>
    <property type="project" value="TreeGrafter"/>
</dbReference>
<accession>A0A9W7Y3J5</accession>
<organism evidence="9 10">
    <name type="scientific">Coemansia erecta</name>
    <dbReference type="NCBI Taxonomy" id="147472"/>
    <lineage>
        <taxon>Eukaryota</taxon>
        <taxon>Fungi</taxon>
        <taxon>Fungi incertae sedis</taxon>
        <taxon>Zoopagomycota</taxon>
        <taxon>Kickxellomycotina</taxon>
        <taxon>Kickxellomycetes</taxon>
        <taxon>Kickxellales</taxon>
        <taxon>Kickxellaceae</taxon>
        <taxon>Coemansia</taxon>
    </lineage>
</organism>
<evidence type="ECO:0000256" key="3">
    <source>
        <dbReference type="ARBA" id="ARBA00022692"/>
    </source>
</evidence>
<dbReference type="SUPFAM" id="SSF48317">
    <property type="entry name" value="Acid phosphatase/Vanadium-dependent haloperoxidase"/>
    <property type="match status" value="1"/>
</dbReference>
<dbReference type="Pfam" id="PF01569">
    <property type="entry name" value="PAP2"/>
    <property type="match status" value="1"/>
</dbReference>
<dbReference type="AlphaFoldDB" id="A0A9W7Y3J5"/>
<keyword evidence="5 7" id="KW-0472">Membrane</keyword>
<evidence type="ECO:0000259" key="8">
    <source>
        <dbReference type="SMART" id="SM00014"/>
    </source>
</evidence>
<feature type="transmembrane region" description="Helical" evidence="7">
    <location>
        <begin position="226"/>
        <end position="245"/>
    </location>
</feature>
<dbReference type="SMART" id="SM00014">
    <property type="entry name" value="acidPPc"/>
    <property type="match status" value="1"/>
</dbReference>
<dbReference type="EMBL" id="JANBOJ010000093">
    <property type="protein sequence ID" value="KAJ1722835.1"/>
    <property type="molecule type" value="Genomic_DNA"/>
</dbReference>
<dbReference type="GO" id="GO:0006644">
    <property type="term" value="P:phospholipid metabolic process"/>
    <property type="evidence" value="ECO:0007669"/>
    <property type="project" value="InterPro"/>
</dbReference>
<dbReference type="InterPro" id="IPR036938">
    <property type="entry name" value="PAP2/HPO_sf"/>
</dbReference>
<feature type="compositionally biased region" description="Low complexity" evidence="6">
    <location>
        <begin position="344"/>
        <end position="360"/>
    </location>
</feature>
<evidence type="ECO:0000256" key="6">
    <source>
        <dbReference type="SAM" id="MobiDB-lite"/>
    </source>
</evidence>
<keyword evidence="4 7" id="KW-1133">Transmembrane helix</keyword>
<evidence type="ECO:0000313" key="10">
    <source>
        <dbReference type="Proteomes" id="UP001149813"/>
    </source>
</evidence>
<evidence type="ECO:0000313" key="9">
    <source>
        <dbReference type="EMBL" id="KAJ1722835.1"/>
    </source>
</evidence>
<evidence type="ECO:0000256" key="2">
    <source>
        <dbReference type="ARBA" id="ARBA00008816"/>
    </source>
</evidence>
<dbReference type="Gene3D" id="1.20.144.10">
    <property type="entry name" value="Phosphatidic acid phosphatase type 2/haloperoxidase"/>
    <property type="match status" value="1"/>
</dbReference>
<keyword evidence="10" id="KW-1185">Reference proteome</keyword>
<gene>
    <name evidence="9" type="ORF">LPJ53_002804</name>
</gene>
<dbReference type="GO" id="GO:0016020">
    <property type="term" value="C:membrane"/>
    <property type="evidence" value="ECO:0007669"/>
    <property type="project" value="UniProtKB-SubCell"/>
</dbReference>
<dbReference type="OrthoDB" id="10030083at2759"/>
<feature type="domain" description="Phosphatidic acid phosphatase type 2/haloperoxidase" evidence="8">
    <location>
        <begin position="129"/>
        <end position="272"/>
    </location>
</feature>
<reference evidence="9" key="1">
    <citation type="submission" date="2022-07" db="EMBL/GenBank/DDBJ databases">
        <title>Phylogenomic reconstructions and comparative analyses of Kickxellomycotina fungi.</title>
        <authorList>
            <person name="Reynolds N.K."/>
            <person name="Stajich J.E."/>
            <person name="Barry K."/>
            <person name="Grigoriev I.V."/>
            <person name="Crous P."/>
            <person name="Smith M.E."/>
        </authorList>
    </citation>
    <scope>NUCLEOTIDE SEQUENCE</scope>
    <source>
        <strain evidence="9">NBRC 32514</strain>
    </source>
</reference>
<evidence type="ECO:0000256" key="7">
    <source>
        <dbReference type="SAM" id="Phobius"/>
    </source>
</evidence>
<comment type="subcellular location">
    <subcellularLocation>
        <location evidence="1">Membrane</location>
        <topology evidence="1">Multi-pass membrane protein</topology>
    </subcellularLocation>
</comment>
<dbReference type="Proteomes" id="UP001149813">
    <property type="component" value="Unassembled WGS sequence"/>
</dbReference>
<dbReference type="InterPro" id="IPR000326">
    <property type="entry name" value="PAP2/HPO"/>
</dbReference>
<dbReference type="PANTHER" id="PTHR10165">
    <property type="entry name" value="LIPID PHOSPHATE PHOSPHATASE"/>
    <property type="match status" value="1"/>
</dbReference>
<keyword evidence="3 7" id="KW-0812">Transmembrane</keyword>
<name>A0A9W7Y3J5_9FUNG</name>
<feature type="compositionally biased region" description="Low complexity" evidence="6">
    <location>
        <begin position="370"/>
        <end position="381"/>
    </location>
</feature>
<evidence type="ECO:0000256" key="1">
    <source>
        <dbReference type="ARBA" id="ARBA00004141"/>
    </source>
</evidence>
<sequence length="394" mass="44595">MEKSQDSRHSRPSFNDDGFCGFSLPNKNDFRRLFFVSKKEKRRRWRLFKTYIPDWIIIILINVAGGLFGILGPRHREFSLSDRSIQYSNHRSYVPDFVPPLVGYGAPIISALVFLVFRRRNWHDFHCTVLGIFIAMGLNNIATNIIKNAVGRPRPDFIDRCQPNITENPPLKLVDYHVCTQTDLKYLHEGMRSFPSGHASLSFCGLTFTALYLASHLRYNDQRGHAYKTIAFYIPLFCATLIAISRTADYHHHWQDVLAGSLMGAFIGWFGYRTYFPSIFNPHVMTDRPYPSRIPRSARPSEATETLGVGDAHVVAVDDDPYQVDTPDEMDGMPCSYQINPRTSASISQLSSRSSVSSAVRSKRPGSKGSSQQNQVSIQISPEETMPSSPNPHA</sequence>
<feature type="transmembrane region" description="Helical" evidence="7">
    <location>
        <begin position="51"/>
        <end position="71"/>
    </location>
</feature>
<feature type="transmembrane region" description="Helical" evidence="7">
    <location>
        <begin position="194"/>
        <end position="214"/>
    </location>
</feature>
<evidence type="ECO:0000256" key="4">
    <source>
        <dbReference type="ARBA" id="ARBA00022989"/>
    </source>
</evidence>
<protein>
    <recommendedName>
        <fullName evidence="8">Phosphatidic acid phosphatase type 2/haloperoxidase domain-containing protein</fullName>
    </recommendedName>
</protein>
<dbReference type="CDD" id="cd03390">
    <property type="entry name" value="PAP2_containing_1_like"/>
    <property type="match status" value="1"/>
</dbReference>
<feature type="transmembrane region" description="Helical" evidence="7">
    <location>
        <begin position="129"/>
        <end position="146"/>
    </location>
</feature>
<dbReference type="PANTHER" id="PTHR10165:SF35">
    <property type="entry name" value="RE23632P"/>
    <property type="match status" value="1"/>
</dbReference>
<feature type="transmembrane region" description="Helical" evidence="7">
    <location>
        <begin position="257"/>
        <end position="276"/>
    </location>
</feature>
<feature type="region of interest" description="Disordered" evidence="6">
    <location>
        <begin position="344"/>
        <end position="394"/>
    </location>
</feature>
<comment type="similarity">
    <text evidence="2">Belongs to the PA-phosphatase related phosphoesterase family.</text>
</comment>
<feature type="transmembrane region" description="Helical" evidence="7">
    <location>
        <begin position="97"/>
        <end position="117"/>
    </location>
</feature>
<evidence type="ECO:0000256" key="5">
    <source>
        <dbReference type="ARBA" id="ARBA00023136"/>
    </source>
</evidence>
<proteinExistence type="inferred from homology"/>
<dbReference type="GO" id="GO:0008195">
    <property type="term" value="F:phosphatidate phosphatase activity"/>
    <property type="evidence" value="ECO:0007669"/>
    <property type="project" value="TreeGrafter"/>
</dbReference>
<dbReference type="InterPro" id="IPR043216">
    <property type="entry name" value="PAP-like"/>
</dbReference>
<comment type="caution">
    <text evidence="9">The sequence shown here is derived from an EMBL/GenBank/DDBJ whole genome shotgun (WGS) entry which is preliminary data.</text>
</comment>